<accession>A0A6B0V6X5</accession>
<dbReference type="AlphaFoldDB" id="A0A6B0V6X5"/>
<dbReference type="EMBL" id="GIFC01015950">
    <property type="protein sequence ID" value="MXU98033.1"/>
    <property type="molecule type" value="Transcribed_RNA"/>
</dbReference>
<feature type="compositionally biased region" description="Pro residues" evidence="1">
    <location>
        <begin position="255"/>
        <end position="278"/>
    </location>
</feature>
<keyword evidence="2" id="KW-0732">Signal</keyword>
<feature type="chain" id="PRO_5025613286" evidence="2">
    <location>
        <begin position="22"/>
        <end position="303"/>
    </location>
</feature>
<feature type="compositionally biased region" description="Low complexity" evidence="1">
    <location>
        <begin position="282"/>
        <end position="297"/>
    </location>
</feature>
<proteinExistence type="predicted"/>
<sequence length="303" mass="34176">MNPLCWSSCLWLWFMCSGVECLPKLHLSSRDQYDGGTTITIQFYIDKSVTADEGNVWNFLETVIWQATADLQDYHYFNVKDINLKYKIDHVDSALETILQRYINSPYMDLEGIIDALTDYLFTPNKNGSPDINCLVTNNTIHNGHDILKAYGFSKDKTLCKNSVSMLLAYAPYAAYDAGRKFTEQIRDSLDPNDVQYYEKDKIKDYLRKCNGNFRSEEPEVKPPEPPIPPVHPPAQPDTPVPIPPPENPEGPQKPDYPPPDSPEIPRPPGTPPPPPPEVPHESSSTEPVTTTTTTETPDADYC</sequence>
<name>A0A6B0V6X5_IXORI</name>
<organism evidence="3">
    <name type="scientific">Ixodes ricinus</name>
    <name type="common">Common tick</name>
    <name type="synonym">Acarus ricinus</name>
    <dbReference type="NCBI Taxonomy" id="34613"/>
    <lineage>
        <taxon>Eukaryota</taxon>
        <taxon>Metazoa</taxon>
        <taxon>Ecdysozoa</taxon>
        <taxon>Arthropoda</taxon>
        <taxon>Chelicerata</taxon>
        <taxon>Arachnida</taxon>
        <taxon>Acari</taxon>
        <taxon>Parasitiformes</taxon>
        <taxon>Ixodida</taxon>
        <taxon>Ixodoidea</taxon>
        <taxon>Ixodidae</taxon>
        <taxon>Ixodinae</taxon>
        <taxon>Ixodes</taxon>
    </lineage>
</organism>
<feature type="signal peptide" evidence="2">
    <location>
        <begin position="1"/>
        <end position="21"/>
    </location>
</feature>
<evidence type="ECO:0000256" key="2">
    <source>
        <dbReference type="SAM" id="SignalP"/>
    </source>
</evidence>
<evidence type="ECO:0000313" key="3">
    <source>
        <dbReference type="EMBL" id="MXU98033.1"/>
    </source>
</evidence>
<protein>
    <submittedName>
        <fullName evidence="3">Putative lipocalin</fullName>
    </submittedName>
</protein>
<reference evidence="3" key="1">
    <citation type="submission" date="2019-12" db="EMBL/GenBank/DDBJ databases">
        <title>An insight into the sialome of adult female Ixodes ricinus ticks feeding for 6 days.</title>
        <authorList>
            <person name="Perner J."/>
            <person name="Ribeiro J.M.C."/>
        </authorList>
    </citation>
    <scope>NUCLEOTIDE SEQUENCE</scope>
    <source>
        <strain evidence="3">Semi-engorged</strain>
        <tissue evidence="3">Salivary glands</tissue>
    </source>
</reference>
<evidence type="ECO:0000256" key="1">
    <source>
        <dbReference type="SAM" id="MobiDB-lite"/>
    </source>
</evidence>
<feature type="compositionally biased region" description="Pro residues" evidence="1">
    <location>
        <begin position="224"/>
        <end position="249"/>
    </location>
</feature>
<feature type="region of interest" description="Disordered" evidence="1">
    <location>
        <begin position="214"/>
        <end position="303"/>
    </location>
</feature>